<keyword evidence="4" id="KW-0547">Nucleotide-binding</keyword>
<feature type="transmembrane region" description="Helical" evidence="8">
    <location>
        <begin position="189"/>
        <end position="209"/>
    </location>
</feature>
<sequence length="551" mass="64686">MITNSSRWQQWRDFLARVWHLTLPYWRSEEKWSARLLLGTIVALNYLIVELAVWYSNWNRDFFNLMDEERWGDFWMMLAQFAAIMLVFTSVDLLEDYLRRTLHIRWRRWLTLDYLERWLSGRKLYRQQFHPEATDNPDQRISNDIHQFCERTMAMSLQLLRTVTSLFSFTIILWNLSGSLEFDWADSHWVIPGYMVWVALLYSVFGTWITHKVARPLAQLNFQQEHREADFRFHLMRVREHAESVMLQQGESAEKKRAVNLFGKIWHNWNRLTRVKLQFSAMNSGYNEVARIFPYLVAAPRMMSGALQLGDMMQTATGFYRVQEAFSWFVDAYEQVSEWWAVTDRLISFSDQIDGLEDTTPEQPSDLPGWSSLTLSDPQQKLLFSAPELFLTGHTLIRGPSGSGKSTLMRSLAGLWPFHEGQVHLPDHRQCMFVPQKAYLPHATLSEILCYPHPSGDWSDDECLSALKQAELPHLTEELNNNQNWQQRLSGGETQRLMIARVLLQKPRWLFLDEALSALDEDSRHRLEQVLHTTLPDTKVVMISHQPSASQ</sequence>
<feature type="domain" description="ABC transmembrane type-1" evidence="10">
    <location>
        <begin position="65"/>
        <end position="338"/>
    </location>
</feature>
<dbReference type="InterPro" id="IPR003439">
    <property type="entry name" value="ABC_transporter-like_ATP-bd"/>
</dbReference>
<keyword evidence="7 8" id="KW-0472">Membrane</keyword>
<dbReference type="PANTHER" id="PTHR11384">
    <property type="entry name" value="ATP-BINDING CASSETTE, SUB-FAMILY D MEMBER"/>
    <property type="match status" value="1"/>
</dbReference>
<dbReference type="InterPro" id="IPR036640">
    <property type="entry name" value="ABC1_TM_sf"/>
</dbReference>
<dbReference type="Pfam" id="PF00005">
    <property type="entry name" value="ABC_tran"/>
    <property type="match status" value="1"/>
</dbReference>
<dbReference type="InterPro" id="IPR027417">
    <property type="entry name" value="P-loop_NTPase"/>
</dbReference>
<dbReference type="PROSITE" id="PS50929">
    <property type="entry name" value="ABC_TM1F"/>
    <property type="match status" value="1"/>
</dbReference>
<evidence type="ECO:0000259" key="9">
    <source>
        <dbReference type="PROSITE" id="PS50893"/>
    </source>
</evidence>
<dbReference type="PANTHER" id="PTHR11384:SF59">
    <property type="entry name" value="LYSOSOMAL COBALAMIN TRANSPORTER ABCD4"/>
    <property type="match status" value="1"/>
</dbReference>
<evidence type="ECO:0000256" key="5">
    <source>
        <dbReference type="ARBA" id="ARBA00022840"/>
    </source>
</evidence>
<keyword evidence="3 8" id="KW-0812">Transmembrane</keyword>
<evidence type="ECO:0000259" key="10">
    <source>
        <dbReference type="PROSITE" id="PS50929"/>
    </source>
</evidence>
<evidence type="ECO:0000256" key="7">
    <source>
        <dbReference type="ARBA" id="ARBA00023136"/>
    </source>
</evidence>
<proteinExistence type="predicted"/>
<name>A0ABT3MSX1_9GAMM</name>
<feature type="transmembrane region" description="Helical" evidence="8">
    <location>
        <begin position="36"/>
        <end position="55"/>
    </location>
</feature>
<evidence type="ECO:0000313" key="11">
    <source>
        <dbReference type="EMBL" id="MCW7552469.1"/>
    </source>
</evidence>
<dbReference type="Proteomes" id="UP001209854">
    <property type="component" value="Unassembled WGS sequence"/>
</dbReference>
<gene>
    <name evidence="11" type="ORF">NX722_07385</name>
</gene>
<reference evidence="11 12" key="1">
    <citation type="submission" date="2022-10" db="EMBL/GenBank/DDBJ databases">
        <title>High-quality genome sequences of two octocoral-associated bacteria, Endozoicomonas euniceicola EF212 and Endozoicomonas gorgoniicola PS125.</title>
        <authorList>
            <person name="Chiou Y.-J."/>
            <person name="Chen Y.-H."/>
        </authorList>
    </citation>
    <scope>NUCLEOTIDE SEQUENCE [LARGE SCALE GENOMIC DNA]</scope>
    <source>
        <strain evidence="11 12">PS125</strain>
    </source>
</reference>
<feature type="domain" description="ABC transporter" evidence="9">
    <location>
        <begin position="354"/>
        <end position="549"/>
    </location>
</feature>
<evidence type="ECO:0000256" key="2">
    <source>
        <dbReference type="ARBA" id="ARBA00022448"/>
    </source>
</evidence>
<feature type="transmembrane region" description="Helical" evidence="8">
    <location>
        <begin position="75"/>
        <end position="98"/>
    </location>
</feature>
<dbReference type="Gene3D" id="1.20.1560.10">
    <property type="entry name" value="ABC transporter type 1, transmembrane domain"/>
    <property type="match status" value="1"/>
</dbReference>
<dbReference type="EMBL" id="JAPFCC010000001">
    <property type="protein sequence ID" value="MCW7552469.1"/>
    <property type="molecule type" value="Genomic_DNA"/>
</dbReference>
<dbReference type="SUPFAM" id="SSF52540">
    <property type="entry name" value="P-loop containing nucleoside triphosphate hydrolases"/>
    <property type="match status" value="1"/>
</dbReference>
<dbReference type="InterPro" id="IPR011527">
    <property type="entry name" value="ABC1_TM_dom"/>
</dbReference>
<evidence type="ECO:0000256" key="4">
    <source>
        <dbReference type="ARBA" id="ARBA00022741"/>
    </source>
</evidence>
<dbReference type="SUPFAM" id="SSF90123">
    <property type="entry name" value="ABC transporter transmembrane region"/>
    <property type="match status" value="1"/>
</dbReference>
<organism evidence="11 12">
    <name type="scientific">Endozoicomonas gorgoniicola</name>
    <dbReference type="NCBI Taxonomy" id="1234144"/>
    <lineage>
        <taxon>Bacteria</taxon>
        <taxon>Pseudomonadati</taxon>
        <taxon>Pseudomonadota</taxon>
        <taxon>Gammaproteobacteria</taxon>
        <taxon>Oceanospirillales</taxon>
        <taxon>Endozoicomonadaceae</taxon>
        <taxon>Endozoicomonas</taxon>
    </lineage>
</organism>
<dbReference type="GO" id="GO:0005524">
    <property type="term" value="F:ATP binding"/>
    <property type="evidence" value="ECO:0007669"/>
    <property type="project" value="UniProtKB-KW"/>
</dbReference>
<evidence type="ECO:0000256" key="6">
    <source>
        <dbReference type="ARBA" id="ARBA00022989"/>
    </source>
</evidence>
<keyword evidence="12" id="KW-1185">Reference proteome</keyword>
<feature type="transmembrane region" description="Helical" evidence="8">
    <location>
        <begin position="159"/>
        <end position="177"/>
    </location>
</feature>
<comment type="caution">
    <text evidence="11">The sequence shown here is derived from an EMBL/GenBank/DDBJ whole genome shotgun (WGS) entry which is preliminary data.</text>
</comment>
<dbReference type="InterPro" id="IPR003593">
    <property type="entry name" value="AAA+_ATPase"/>
</dbReference>
<dbReference type="Gene3D" id="3.40.50.300">
    <property type="entry name" value="P-loop containing nucleotide triphosphate hydrolases"/>
    <property type="match status" value="1"/>
</dbReference>
<protein>
    <submittedName>
        <fullName evidence="11">ABC transporter ATP-binding protein/permease</fullName>
    </submittedName>
</protein>
<dbReference type="PROSITE" id="PS50893">
    <property type="entry name" value="ABC_TRANSPORTER_2"/>
    <property type="match status" value="1"/>
</dbReference>
<evidence type="ECO:0000313" key="12">
    <source>
        <dbReference type="Proteomes" id="UP001209854"/>
    </source>
</evidence>
<evidence type="ECO:0000256" key="1">
    <source>
        <dbReference type="ARBA" id="ARBA00004651"/>
    </source>
</evidence>
<evidence type="ECO:0000256" key="8">
    <source>
        <dbReference type="SAM" id="Phobius"/>
    </source>
</evidence>
<dbReference type="SMART" id="SM00382">
    <property type="entry name" value="AAA"/>
    <property type="match status" value="1"/>
</dbReference>
<dbReference type="RefSeq" id="WP_262567428.1">
    <property type="nucleotide sequence ID" value="NZ_JAPFCC010000001.1"/>
</dbReference>
<dbReference type="InterPro" id="IPR050835">
    <property type="entry name" value="ABC_transporter_sub-D"/>
</dbReference>
<keyword evidence="6 8" id="KW-1133">Transmembrane helix</keyword>
<keyword evidence="5 11" id="KW-0067">ATP-binding</keyword>
<accession>A0ABT3MSX1</accession>
<evidence type="ECO:0000256" key="3">
    <source>
        <dbReference type="ARBA" id="ARBA00022692"/>
    </source>
</evidence>
<dbReference type="Pfam" id="PF06472">
    <property type="entry name" value="ABC_membrane_2"/>
    <property type="match status" value="1"/>
</dbReference>
<comment type="subcellular location">
    <subcellularLocation>
        <location evidence="1">Cell membrane</location>
        <topology evidence="1">Multi-pass membrane protein</topology>
    </subcellularLocation>
</comment>
<keyword evidence="2" id="KW-0813">Transport</keyword>